<dbReference type="Pfam" id="PF02801">
    <property type="entry name" value="Ketoacyl-synt_C"/>
    <property type="match status" value="1"/>
</dbReference>
<dbReference type="NCBIfam" id="NF005589">
    <property type="entry name" value="PRK07314.1"/>
    <property type="match status" value="1"/>
</dbReference>
<comment type="similarity">
    <text evidence="1 3">Belongs to the thiolase-like superfamily. Beta-ketoacyl-ACP synthases family.</text>
</comment>
<proteinExistence type="inferred from homology"/>
<gene>
    <name evidence="5" type="ORF">H8E23_05205</name>
</gene>
<organism evidence="5 6">
    <name type="scientific">Candidatus Desulfatibia profunda</name>
    <dbReference type="NCBI Taxonomy" id="2841695"/>
    <lineage>
        <taxon>Bacteria</taxon>
        <taxon>Pseudomonadati</taxon>
        <taxon>Thermodesulfobacteriota</taxon>
        <taxon>Desulfobacteria</taxon>
        <taxon>Desulfobacterales</taxon>
        <taxon>Desulfobacterales incertae sedis</taxon>
        <taxon>Candidatus Desulfatibia</taxon>
    </lineage>
</organism>
<accession>A0A8J6TKX9</accession>
<dbReference type="InterPro" id="IPR000794">
    <property type="entry name" value="Beta-ketoacyl_synthase"/>
</dbReference>
<dbReference type="SUPFAM" id="SSF53901">
    <property type="entry name" value="Thiolase-like"/>
    <property type="match status" value="2"/>
</dbReference>
<evidence type="ECO:0000256" key="2">
    <source>
        <dbReference type="ARBA" id="ARBA00022679"/>
    </source>
</evidence>
<dbReference type="GO" id="GO:0006633">
    <property type="term" value="P:fatty acid biosynthetic process"/>
    <property type="evidence" value="ECO:0007669"/>
    <property type="project" value="TreeGrafter"/>
</dbReference>
<dbReference type="AlphaFoldDB" id="A0A8J6TKX9"/>
<dbReference type="EMBL" id="JACNJH010000105">
    <property type="protein sequence ID" value="MBC8360774.1"/>
    <property type="molecule type" value="Genomic_DNA"/>
</dbReference>
<evidence type="ECO:0000256" key="3">
    <source>
        <dbReference type="RuleBase" id="RU003694"/>
    </source>
</evidence>
<evidence type="ECO:0000256" key="1">
    <source>
        <dbReference type="ARBA" id="ARBA00008467"/>
    </source>
</evidence>
<dbReference type="PANTHER" id="PTHR11712:SF336">
    <property type="entry name" value="3-OXOACYL-[ACYL-CARRIER-PROTEIN] SYNTHASE, MITOCHONDRIAL"/>
    <property type="match status" value="1"/>
</dbReference>
<dbReference type="InterPro" id="IPR014031">
    <property type="entry name" value="Ketoacyl_synth_C"/>
</dbReference>
<dbReference type="GO" id="GO:0005829">
    <property type="term" value="C:cytosol"/>
    <property type="evidence" value="ECO:0007669"/>
    <property type="project" value="TreeGrafter"/>
</dbReference>
<dbReference type="InterPro" id="IPR020841">
    <property type="entry name" value="PKS_Beta-ketoAc_synthase_dom"/>
</dbReference>
<dbReference type="InterPro" id="IPR014030">
    <property type="entry name" value="Ketoacyl_synth_N"/>
</dbReference>
<name>A0A8J6TKX9_9BACT</name>
<dbReference type="FunFam" id="3.40.47.10:FF:000029">
    <property type="entry name" value="3-oxoacyl-[acyl-carrier-protein] synthase 1"/>
    <property type="match status" value="1"/>
</dbReference>
<evidence type="ECO:0000313" key="5">
    <source>
        <dbReference type="EMBL" id="MBC8360774.1"/>
    </source>
</evidence>
<feature type="domain" description="Ketosynthase family 3 (KS3)" evidence="4">
    <location>
        <begin position="6"/>
        <end position="407"/>
    </location>
</feature>
<dbReference type="SMART" id="SM00825">
    <property type="entry name" value="PKS_KS"/>
    <property type="match status" value="1"/>
</dbReference>
<dbReference type="Pfam" id="PF00109">
    <property type="entry name" value="ketoacyl-synt"/>
    <property type="match status" value="1"/>
</dbReference>
<dbReference type="InterPro" id="IPR016039">
    <property type="entry name" value="Thiolase-like"/>
</dbReference>
<sequence length="409" mass="43502">MNSKGSIRVAVTGLGIITALGESLFAFEEGIFNGKCGIEPVSLFDTTGFTSQSAAQVKSQNLKEGFTTREIKRASRCDILGLIAAREALADSGLDLETCDRSRIGVVLGGGAGGMHSWERYRRSVWSGRSRPEPALLLPFANGPLTDLGAGNYGLTGPRATISTACSSSATSIGYGFDLIRSGNQNIVITGGSEALSELTFAGFNSIRAMDPIYCRPFDKNRQGLSLGEGAAILVLENHMDAKVRGAKIYAEVLGYAINSDAFHMTSPDPEAMGMSRVMARALEHAGVRADQIDYINAHGTATPINDPIETLAIKRTFGKSRCHDIAVSSTKSMVGHCLGAAGAIEAVATILALKRQMAPPTIHLDEPDPDCDLDYVPNTSRKQEIRFALSNSFAFGGNNTSVVFGRMK</sequence>
<dbReference type="CDD" id="cd00834">
    <property type="entry name" value="KAS_I_II"/>
    <property type="match status" value="1"/>
</dbReference>
<dbReference type="PROSITE" id="PS52004">
    <property type="entry name" value="KS3_2"/>
    <property type="match status" value="1"/>
</dbReference>
<dbReference type="Proteomes" id="UP000603434">
    <property type="component" value="Unassembled WGS sequence"/>
</dbReference>
<evidence type="ECO:0000313" key="6">
    <source>
        <dbReference type="Proteomes" id="UP000603434"/>
    </source>
</evidence>
<dbReference type="Gene3D" id="3.40.47.10">
    <property type="match status" value="1"/>
</dbReference>
<protein>
    <submittedName>
        <fullName evidence="5">Beta-ketoacyl-[acyl-carrier-protein] synthase family protein</fullName>
    </submittedName>
</protein>
<reference evidence="5 6" key="1">
    <citation type="submission" date="2020-08" db="EMBL/GenBank/DDBJ databases">
        <title>Bridging the membrane lipid divide: bacteria of the FCB group superphylum have the potential to synthesize archaeal ether lipids.</title>
        <authorList>
            <person name="Villanueva L."/>
            <person name="Von Meijenfeldt F.A.B."/>
            <person name="Westbye A.B."/>
            <person name="Yadav S."/>
            <person name="Hopmans E.C."/>
            <person name="Dutilh B.E."/>
            <person name="Sinninghe Damste J.S."/>
        </authorList>
    </citation>
    <scope>NUCLEOTIDE SEQUENCE [LARGE SCALE GENOMIC DNA]</scope>
    <source>
        <strain evidence="5">NIOZ-UU30</strain>
    </source>
</reference>
<comment type="caution">
    <text evidence="5">The sequence shown here is derived from an EMBL/GenBank/DDBJ whole genome shotgun (WGS) entry which is preliminary data.</text>
</comment>
<evidence type="ECO:0000259" key="4">
    <source>
        <dbReference type="PROSITE" id="PS52004"/>
    </source>
</evidence>
<dbReference type="PANTHER" id="PTHR11712">
    <property type="entry name" value="POLYKETIDE SYNTHASE-RELATED"/>
    <property type="match status" value="1"/>
</dbReference>
<keyword evidence="2 3" id="KW-0808">Transferase</keyword>
<dbReference type="GO" id="GO:0004315">
    <property type="term" value="F:3-oxoacyl-[acyl-carrier-protein] synthase activity"/>
    <property type="evidence" value="ECO:0007669"/>
    <property type="project" value="TreeGrafter"/>
</dbReference>